<dbReference type="GO" id="GO:0004222">
    <property type="term" value="F:metalloendopeptidase activity"/>
    <property type="evidence" value="ECO:0007669"/>
    <property type="project" value="UniProtKB-EC"/>
</dbReference>
<accession>A0A7R8CHF5</accession>
<evidence type="ECO:0000313" key="2">
    <source>
        <dbReference type="EMBL" id="CAF2818517.1"/>
    </source>
</evidence>
<dbReference type="EC" id="3.4.24.11" evidence="2"/>
<dbReference type="GO" id="GO:0005886">
    <property type="term" value="C:plasma membrane"/>
    <property type="evidence" value="ECO:0007669"/>
    <property type="project" value="TreeGrafter"/>
</dbReference>
<sequence length="156" mass="17079">MTQGENIADNGGLKQAFRAYNKWVRINGEEDLLPGLNLTHKQLFFLNYAQIWCGSMRPEDAKTKIRAAVHSPGPIRVLGPLSNSVDFAEAYSCPKGSRMNPEQKCSVCRWNSEDRDVLTVEIPGVNTSITLSVSAATFSILPVDVETTATTAVGKH</sequence>
<gene>
    <name evidence="2" type="ORF">LSAA_3484</name>
</gene>
<name>A0A7R8CHF5_LEPSM</name>
<keyword evidence="2" id="KW-0378">Hydrolase</keyword>
<reference evidence="2" key="1">
    <citation type="submission" date="2021-02" db="EMBL/GenBank/DDBJ databases">
        <authorList>
            <person name="Bekaert M."/>
        </authorList>
    </citation>
    <scope>NUCLEOTIDE SEQUENCE</scope>
    <source>
        <strain evidence="2">IoA-00</strain>
    </source>
</reference>
<evidence type="ECO:0000259" key="1">
    <source>
        <dbReference type="Pfam" id="PF01431"/>
    </source>
</evidence>
<organism evidence="2 3">
    <name type="scientific">Lepeophtheirus salmonis</name>
    <name type="common">Salmon louse</name>
    <name type="synonym">Caligus salmonis</name>
    <dbReference type="NCBI Taxonomy" id="72036"/>
    <lineage>
        <taxon>Eukaryota</taxon>
        <taxon>Metazoa</taxon>
        <taxon>Ecdysozoa</taxon>
        <taxon>Arthropoda</taxon>
        <taxon>Crustacea</taxon>
        <taxon>Multicrustacea</taxon>
        <taxon>Hexanauplia</taxon>
        <taxon>Copepoda</taxon>
        <taxon>Siphonostomatoida</taxon>
        <taxon>Caligidae</taxon>
        <taxon>Lepeophtheirus</taxon>
    </lineage>
</organism>
<dbReference type="PANTHER" id="PTHR11733:SF241">
    <property type="entry name" value="GH26575P-RELATED"/>
    <property type="match status" value="1"/>
</dbReference>
<dbReference type="Pfam" id="PF01431">
    <property type="entry name" value="Peptidase_M13"/>
    <property type="match status" value="1"/>
</dbReference>
<dbReference type="PANTHER" id="PTHR11733">
    <property type="entry name" value="ZINC METALLOPROTEASE FAMILY M13 NEPRILYSIN-RELATED"/>
    <property type="match status" value="1"/>
</dbReference>
<dbReference type="Gene3D" id="3.40.390.10">
    <property type="entry name" value="Collagenase (Catalytic Domain)"/>
    <property type="match status" value="1"/>
</dbReference>
<keyword evidence="3" id="KW-1185">Reference proteome</keyword>
<dbReference type="PROSITE" id="PS51885">
    <property type="entry name" value="NEPRILYSIN"/>
    <property type="match status" value="1"/>
</dbReference>
<dbReference type="Proteomes" id="UP000675881">
    <property type="component" value="Chromosome 12"/>
</dbReference>
<protein>
    <submittedName>
        <fullName evidence="2">MMEL1</fullName>
        <ecNumber evidence="2">3.4.24.11</ecNumber>
    </submittedName>
</protein>
<dbReference type="InterPro" id="IPR018497">
    <property type="entry name" value="Peptidase_M13_C"/>
</dbReference>
<dbReference type="AlphaFoldDB" id="A0A7R8CHF5"/>
<feature type="domain" description="Peptidase M13 C-terminal" evidence="1">
    <location>
        <begin position="1"/>
        <end position="107"/>
    </location>
</feature>
<evidence type="ECO:0000313" key="3">
    <source>
        <dbReference type="Proteomes" id="UP000675881"/>
    </source>
</evidence>
<dbReference type="InterPro" id="IPR024079">
    <property type="entry name" value="MetalloPept_cat_dom_sf"/>
</dbReference>
<dbReference type="GO" id="GO:0016485">
    <property type="term" value="P:protein processing"/>
    <property type="evidence" value="ECO:0007669"/>
    <property type="project" value="TreeGrafter"/>
</dbReference>
<proteinExistence type="predicted"/>
<dbReference type="InterPro" id="IPR000718">
    <property type="entry name" value="Peptidase_M13"/>
</dbReference>
<dbReference type="EMBL" id="HG994591">
    <property type="protein sequence ID" value="CAF2818517.1"/>
    <property type="molecule type" value="Genomic_DNA"/>
</dbReference>
<dbReference type="SUPFAM" id="SSF55486">
    <property type="entry name" value="Metalloproteases ('zincins'), catalytic domain"/>
    <property type="match status" value="1"/>
</dbReference>